<dbReference type="InterPro" id="IPR001594">
    <property type="entry name" value="Palmitoyltrfase_DHHC"/>
</dbReference>
<evidence type="ECO:0000256" key="1">
    <source>
        <dbReference type="ARBA" id="ARBA00004127"/>
    </source>
</evidence>
<evidence type="ECO:0000256" key="2">
    <source>
        <dbReference type="ARBA" id="ARBA00008574"/>
    </source>
</evidence>
<dbReference type="GO" id="GO:0019706">
    <property type="term" value="F:protein-cysteine S-palmitoyltransferase activity"/>
    <property type="evidence" value="ECO:0007669"/>
    <property type="project" value="UniProtKB-EC"/>
</dbReference>
<comment type="caution">
    <text evidence="10">The sequence shown here is derived from an EMBL/GenBank/DDBJ whole genome shotgun (WGS) entry which is preliminary data.</text>
</comment>
<dbReference type="GO" id="GO:0005794">
    <property type="term" value="C:Golgi apparatus"/>
    <property type="evidence" value="ECO:0007669"/>
    <property type="project" value="TreeGrafter"/>
</dbReference>
<dbReference type="GO" id="GO:0006612">
    <property type="term" value="P:protein targeting to membrane"/>
    <property type="evidence" value="ECO:0007669"/>
    <property type="project" value="TreeGrafter"/>
</dbReference>
<evidence type="ECO:0000256" key="5">
    <source>
        <dbReference type="ARBA" id="ARBA00022989"/>
    </source>
</evidence>
<evidence type="ECO:0000256" key="6">
    <source>
        <dbReference type="ARBA" id="ARBA00023136"/>
    </source>
</evidence>
<evidence type="ECO:0000313" key="10">
    <source>
        <dbReference type="EMBL" id="KAE9610162.1"/>
    </source>
</evidence>
<keyword evidence="5 8" id="KW-1133">Transmembrane helix</keyword>
<name>A0A6A4Q8W5_LUPAL</name>
<keyword evidence="4 8" id="KW-0812">Transmembrane</keyword>
<comment type="catalytic activity">
    <reaction evidence="8">
        <text>L-cysteinyl-[protein] + hexadecanoyl-CoA = S-hexadecanoyl-L-cysteinyl-[protein] + CoA</text>
        <dbReference type="Rhea" id="RHEA:36683"/>
        <dbReference type="Rhea" id="RHEA-COMP:10131"/>
        <dbReference type="Rhea" id="RHEA-COMP:11032"/>
        <dbReference type="ChEBI" id="CHEBI:29950"/>
        <dbReference type="ChEBI" id="CHEBI:57287"/>
        <dbReference type="ChEBI" id="CHEBI:57379"/>
        <dbReference type="ChEBI" id="CHEBI:74151"/>
        <dbReference type="EC" id="2.3.1.225"/>
    </reaction>
</comment>
<evidence type="ECO:0000256" key="7">
    <source>
        <dbReference type="ARBA" id="ARBA00023315"/>
    </source>
</evidence>
<gene>
    <name evidence="10" type="ORF">Lalb_Chr07g0183651</name>
</gene>
<dbReference type="PANTHER" id="PTHR22883">
    <property type="entry name" value="ZINC FINGER DHHC DOMAIN CONTAINING PROTEIN"/>
    <property type="match status" value="1"/>
</dbReference>
<protein>
    <recommendedName>
        <fullName evidence="8">S-acyltransferase</fullName>
        <ecNumber evidence="8">2.3.1.225</ecNumber>
    </recommendedName>
    <alternativeName>
        <fullName evidence="8">Palmitoyltransferase</fullName>
    </alternativeName>
</protein>
<evidence type="ECO:0000313" key="11">
    <source>
        <dbReference type="Proteomes" id="UP000447434"/>
    </source>
</evidence>
<comment type="subcellular location">
    <subcellularLocation>
        <location evidence="1">Endomembrane system</location>
        <topology evidence="1">Multi-pass membrane protein</topology>
    </subcellularLocation>
</comment>
<dbReference type="EMBL" id="WOCE01000007">
    <property type="protein sequence ID" value="KAE9610162.1"/>
    <property type="molecule type" value="Genomic_DNA"/>
</dbReference>
<feature type="transmembrane region" description="Helical" evidence="8">
    <location>
        <begin position="29"/>
        <end position="51"/>
    </location>
</feature>
<dbReference type="EC" id="2.3.1.225" evidence="8"/>
<comment type="similarity">
    <text evidence="2 8">Belongs to the DHHC palmitoyltransferase family.</text>
</comment>
<dbReference type="InterPro" id="IPR039859">
    <property type="entry name" value="PFA4/ZDH16/20/ERF2-like"/>
</dbReference>
<dbReference type="GO" id="GO:0005783">
    <property type="term" value="C:endoplasmic reticulum"/>
    <property type="evidence" value="ECO:0007669"/>
    <property type="project" value="TreeGrafter"/>
</dbReference>
<keyword evidence="7 8" id="KW-0012">Acyltransferase</keyword>
<comment type="domain">
    <text evidence="8">The DHHC domain is required for palmitoyltransferase activity.</text>
</comment>
<evidence type="ECO:0000256" key="8">
    <source>
        <dbReference type="RuleBase" id="RU079119"/>
    </source>
</evidence>
<accession>A0A6A4Q8W5</accession>
<evidence type="ECO:0000256" key="4">
    <source>
        <dbReference type="ARBA" id="ARBA00022692"/>
    </source>
</evidence>
<reference evidence="11" key="1">
    <citation type="journal article" date="2020" name="Nat. Commun.">
        <title>Genome sequence of the cluster root forming white lupin.</title>
        <authorList>
            <person name="Hufnagel B."/>
            <person name="Marques A."/>
            <person name="Soriano A."/>
            <person name="Marques L."/>
            <person name="Divol F."/>
            <person name="Doumas P."/>
            <person name="Sallet E."/>
            <person name="Mancinotti D."/>
            <person name="Carrere S."/>
            <person name="Marande W."/>
            <person name="Arribat S."/>
            <person name="Keller J."/>
            <person name="Huneau C."/>
            <person name="Blein T."/>
            <person name="Aime D."/>
            <person name="Laguerre M."/>
            <person name="Taylor J."/>
            <person name="Schubert V."/>
            <person name="Nelson M."/>
            <person name="Geu-Flores F."/>
            <person name="Crespi M."/>
            <person name="Gallardo-Guerrero K."/>
            <person name="Delaux P.-M."/>
            <person name="Salse J."/>
            <person name="Berges H."/>
            <person name="Guyot R."/>
            <person name="Gouzy J."/>
            <person name="Peret B."/>
        </authorList>
    </citation>
    <scope>NUCLEOTIDE SEQUENCE [LARGE SCALE GENOMIC DNA]</scope>
    <source>
        <strain evidence="11">cv. Amiga</strain>
    </source>
</reference>
<dbReference type="AlphaFoldDB" id="A0A6A4Q8W5"/>
<dbReference type="OrthoDB" id="4096362at2759"/>
<keyword evidence="11" id="KW-1185">Reference proteome</keyword>
<evidence type="ECO:0000256" key="3">
    <source>
        <dbReference type="ARBA" id="ARBA00022679"/>
    </source>
</evidence>
<keyword evidence="3 8" id="KW-0808">Transferase</keyword>
<dbReference type="Pfam" id="PF01529">
    <property type="entry name" value="DHHC"/>
    <property type="match status" value="1"/>
</dbReference>
<sequence length="275" mass="31842">MNMIVKLLNNLFWASLLECIRLQRNYRYYYTFLLFSTLLCLYIHAFCWVYVTRIMGFEEISIWRAMIKTPASVALVIYSFVCVWFVGGLTVFHTYLISTNKSTYENFKNRYGQQANPYDRGIIENFKQVFCTSIPPSKNKFRSKIPILKEPSDLSQSSSSVHPLIKTRKTRGDLEFGMRQVYNETNKQEIDSRDGFNNEEHNKDVGPAMLLDLRRALHTEGGDAQDTQIVVLPLQERTNKKLDISHDILDRVPIVEESNRTAGSDSSNCPVRTQL</sequence>
<proteinExistence type="inferred from homology"/>
<keyword evidence="6 8" id="KW-0472">Membrane</keyword>
<feature type="transmembrane region" description="Helical" evidence="8">
    <location>
        <begin position="72"/>
        <end position="96"/>
    </location>
</feature>
<dbReference type="PANTHER" id="PTHR22883:SF130">
    <property type="entry name" value="S-ACYLTRANSFERASE"/>
    <property type="match status" value="1"/>
</dbReference>
<organism evidence="10 11">
    <name type="scientific">Lupinus albus</name>
    <name type="common">White lupine</name>
    <name type="synonym">Lupinus termis</name>
    <dbReference type="NCBI Taxonomy" id="3870"/>
    <lineage>
        <taxon>Eukaryota</taxon>
        <taxon>Viridiplantae</taxon>
        <taxon>Streptophyta</taxon>
        <taxon>Embryophyta</taxon>
        <taxon>Tracheophyta</taxon>
        <taxon>Spermatophyta</taxon>
        <taxon>Magnoliopsida</taxon>
        <taxon>eudicotyledons</taxon>
        <taxon>Gunneridae</taxon>
        <taxon>Pentapetalae</taxon>
        <taxon>rosids</taxon>
        <taxon>fabids</taxon>
        <taxon>Fabales</taxon>
        <taxon>Fabaceae</taxon>
        <taxon>Papilionoideae</taxon>
        <taxon>50 kb inversion clade</taxon>
        <taxon>genistoids sensu lato</taxon>
        <taxon>core genistoids</taxon>
        <taxon>Genisteae</taxon>
        <taxon>Lupinus</taxon>
    </lineage>
</organism>
<evidence type="ECO:0000259" key="9">
    <source>
        <dbReference type="Pfam" id="PF01529"/>
    </source>
</evidence>
<dbReference type="Proteomes" id="UP000447434">
    <property type="component" value="Chromosome 7"/>
</dbReference>
<feature type="domain" description="Palmitoyltransferase DHHC" evidence="9">
    <location>
        <begin position="23"/>
        <end position="109"/>
    </location>
</feature>